<dbReference type="Proteomes" id="UP000641646">
    <property type="component" value="Unassembled WGS sequence"/>
</dbReference>
<protein>
    <submittedName>
        <fullName evidence="1">Uncharacterized protein</fullName>
    </submittedName>
</protein>
<proteinExistence type="predicted"/>
<organism evidence="1 2">
    <name type="scientific">Aerosakkonema funiforme FACHB-1375</name>
    <dbReference type="NCBI Taxonomy" id="2949571"/>
    <lineage>
        <taxon>Bacteria</taxon>
        <taxon>Bacillati</taxon>
        <taxon>Cyanobacteriota</taxon>
        <taxon>Cyanophyceae</taxon>
        <taxon>Oscillatoriophycideae</taxon>
        <taxon>Aerosakkonematales</taxon>
        <taxon>Aerosakkonemataceae</taxon>
        <taxon>Aerosakkonema</taxon>
    </lineage>
</organism>
<accession>A0A926VJJ2</accession>
<keyword evidence="2" id="KW-1185">Reference proteome</keyword>
<name>A0A926VJJ2_9CYAN</name>
<dbReference type="EMBL" id="JACJPW010000102">
    <property type="protein sequence ID" value="MBD2184984.1"/>
    <property type="molecule type" value="Genomic_DNA"/>
</dbReference>
<evidence type="ECO:0000313" key="2">
    <source>
        <dbReference type="Proteomes" id="UP000641646"/>
    </source>
</evidence>
<sequence length="141" mass="15927">MTTLQPQISFPDALTLQILLQALHNLETPLSSELIADINKIGESLANNQSVTLAIRSLIKKDDKLEACYRDVRKILYEVFEFDERNKAGEPEEDETAADVIILQNKLPRIIQILIEPNVQTAIQTEVKEEGLESIQIVMMP</sequence>
<evidence type="ECO:0000313" key="1">
    <source>
        <dbReference type="EMBL" id="MBD2184984.1"/>
    </source>
</evidence>
<reference evidence="1" key="2">
    <citation type="submission" date="2020-08" db="EMBL/GenBank/DDBJ databases">
        <authorList>
            <person name="Chen M."/>
            <person name="Teng W."/>
            <person name="Zhao L."/>
            <person name="Hu C."/>
            <person name="Zhou Y."/>
            <person name="Han B."/>
            <person name="Song L."/>
            <person name="Shu W."/>
        </authorList>
    </citation>
    <scope>NUCLEOTIDE SEQUENCE</scope>
    <source>
        <strain evidence="1">FACHB-1375</strain>
    </source>
</reference>
<dbReference type="AlphaFoldDB" id="A0A926VJJ2"/>
<gene>
    <name evidence="1" type="ORF">H6G03_28590</name>
</gene>
<dbReference type="RefSeq" id="WP_190472457.1">
    <property type="nucleotide sequence ID" value="NZ_JACJPW010000102.1"/>
</dbReference>
<reference evidence="1" key="1">
    <citation type="journal article" date="2015" name="ISME J.">
        <title>Draft Genome Sequence of Streptomyces incarnatus NRRL8089, which Produces the Nucleoside Antibiotic Sinefungin.</title>
        <authorList>
            <person name="Oshima K."/>
            <person name="Hattori M."/>
            <person name="Shimizu H."/>
            <person name="Fukuda K."/>
            <person name="Nemoto M."/>
            <person name="Inagaki K."/>
            <person name="Tamura T."/>
        </authorList>
    </citation>
    <scope>NUCLEOTIDE SEQUENCE</scope>
    <source>
        <strain evidence="1">FACHB-1375</strain>
    </source>
</reference>
<comment type="caution">
    <text evidence="1">The sequence shown here is derived from an EMBL/GenBank/DDBJ whole genome shotgun (WGS) entry which is preliminary data.</text>
</comment>